<sequence>MKKASTKYSTPTLCAFATALLAIQFHWPRRWLISGAPILQFFLLLGVSNGYRVLPFFSLWSLFTTLNLLYAIAATSWLLYWVFAVGCYQAIFLTCLFQFSIVGRIARRYLRLVLKQLQFIDDKVAFFDIPALEIDTEVDGLMVIRGITFSLSKLSITAHGVEVGIKLSDDMEVAIQAEEVVVSLFRGIDIGDCFANLKGGQYEMTFGEMEAKTEDDQGDAIFLSNTPLLKAASMDVNEARRKSESIGGKFEKMKDVMTDRMAPKDSSAKEGLESTKKISLDSRAAEKQYEETLQYLTNTNTVNQCRMHVKKMIKGDDSVDRDFDHTDSNAMRAAICSQLHSRPSVPHPPRRSIKVTTLQNLMHPRLRAFVHRLPMLYRLMLNPLSYFHPVKIQSITATASGKWIEKMLADKIFKHYGQQDSDIHTLERRISSWLADANFAIELAGITGLAQVPIIPTYDINCLLGFNDVIAYRSLPKQVDLKQVVRLGGADATFTLPSFLLPHHEHLLPSKPTREDREELSKNVEEADGQPKTMQAEHDLAQALKDETNVKMAVHARLPACLDQELLDFISALVKASKIVEMEKEPNAMDEEIHGLKDFSKAVNKSMKDGMKKAVVGGIVNDRWIAKMVGKITKKLETAQGDVGYSGDIPVALEIYRPKTKEDAMEKLLP</sequence>
<dbReference type="Proteomes" id="UP001629113">
    <property type="component" value="Unassembled WGS sequence"/>
</dbReference>
<feature type="transmembrane region" description="Helical" evidence="2">
    <location>
        <begin position="31"/>
        <end position="47"/>
    </location>
</feature>
<keyword evidence="4" id="KW-1185">Reference proteome</keyword>
<reference evidence="3 4" key="1">
    <citation type="submission" date="2024-06" db="EMBL/GenBank/DDBJ databases">
        <title>Complete genome of Phlyctema vagabunda strain 19-DSS-EL-015.</title>
        <authorList>
            <person name="Fiorenzani C."/>
        </authorList>
    </citation>
    <scope>NUCLEOTIDE SEQUENCE [LARGE SCALE GENOMIC DNA]</scope>
    <source>
        <strain evidence="3 4">19-DSS-EL-015</strain>
    </source>
</reference>
<feature type="transmembrane region" description="Helical" evidence="2">
    <location>
        <begin position="79"/>
        <end position="102"/>
    </location>
</feature>
<gene>
    <name evidence="3" type="ORF">PVAG01_09659</name>
</gene>
<evidence type="ECO:0000313" key="4">
    <source>
        <dbReference type="Proteomes" id="UP001629113"/>
    </source>
</evidence>
<keyword evidence="2" id="KW-0472">Membrane</keyword>
<protein>
    <submittedName>
        <fullName evidence="3">Uncharacterized protein</fullName>
    </submittedName>
</protein>
<comment type="caution">
    <text evidence="3">The sequence shown here is derived from an EMBL/GenBank/DDBJ whole genome shotgun (WGS) entry which is preliminary data.</text>
</comment>
<organism evidence="3 4">
    <name type="scientific">Phlyctema vagabunda</name>
    <dbReference type="NCBI Taxonomy" id="108571"/>
    <lineage>
        <taxon>Eukaryota</taxon>
        <taxon>Fungi</taxon>
        <taxon>Dikarya</taxon>
        <taxon>Ascomycota</taxon>
        <taxon>Pezizomycotina</taxon>
        <taxon>Leotiomycetes</taxon>
        <taxon>Helotiales</taxon>
        <taxon>Dermateaceae</taxon>
        <taxon>Phlyctema</taxon>
    </lineage>
</organism>
<keyword evidence="2" id="KW-1133">Transmembrane helix</keyword>
<feature type="region of interest" description="Disordered" evidence="1">
    <location>
        <begin position="508"/>
        <end position="533"/>
    </location>
</feature>
<feature type="transmembrane region" description="Helical" evidence="2">
    <location>
        <begin position="54"/>
        <end position="73"/>
    </location>
</feature>
<name>A0ABR4P8D8_9HELO</name>
<accession>A0ABR4P8D8</accession>
<evidence type="ECO:0000256" key="1">
    <source>
        <dbReference type="SAM" id="MobiDB-lite"/>
    </source>
</evidence>
<proteinExistence type="predicted"/>
<keyword evidence="2" id="KW-0812">Transmembrane</keyword>
<dbReference type="EMBL" id="JBFCZG010000008">
    <property type="protein sequence ID" value="KAL3419437.1"/>
    <property type="molecule type" value="Genomic_DNA"/>
</dbReference>
<evidence type="ECO:0000256" key="2">
    <source>
        <dbReference type="SAM" id="Phobius"/>
    </source>
</evidence>
<evidence type="ECO:0000313" key="3">
    <source>
        <dbReference type="EMBL" id="KAL3419437.1"/>
    </source>
</evidence>
<feature type="compositionally biased region" description="Basic and acidic residues" evidence="1">
    <location>
        <begin position="508"/>
        <end position="525"/>
    </location>
</feature>